<gene>
    <name evidence="3" type="ORF">NCCP691_28560</name>
</gene>
<proteinExistence type="predicted"/>
<sequence>MNRALKIVAAALGILVALVVVLLVIASTFDWNRVKPWINEKVSVATERRFSIDGDLSLSWERPPEQQTGWRRLIPWPHLRMQDVKLGNPDWAKSGPYMAQIRQADVSLNLLPLLRKTISVDSIVLTEPNLALEKGSDNRNNWTFPKKEDGQESSSGWGFDINELTIREGNVRYLDPAKHADARVRIDTEQDGTTTFKLGGTFNEEPLSGGGKTGSLLALRQSNVRYPVQAVVKVGETTITADGTLTDPSHPSALDINLKILGASMSDLFPLSGVVLPETPKFSTEGRVVATFAEDRLRVRYEKFKGRVGDSDIGGTLEYAQQEPRPTLRGEVTSNQLVLDDLGAIVGAGDDEGKKKKDEPKIPPGKVLPVSPFKTDRWGTMDVQVTFSGKKIVRDKMPIDNLHTNIRLEKGVLSLAPLDFGIAGGKLTTELRIDGSAEPARARMKVSARGLRLKEMFPKVESMYASVGQLNGDAELTAAGNSVAALLGSMNGEVKSLINQGSISKFVLEAAGLNVGSAVIAKLFGDRQVPLNCMAADLVVDKGVMQPRTFVLDTTDATVRMEGAIDFGEEQMNLTIRPESKGVRLISLRSPLYVGGTFKNPDVGVDKGVIALKAGAATVLGAVAAPFAGLLALINPGPGEDPPCGALLAEAKEKPRAPSPAKAAAQQRQTRE</sequence>
<feature type="domain" description="AsmA" evidence="2">
    <location>
        <begin position="197"/>
        <end position="548"/>
    </location>
</feature>
<evidence type="ECO:0000313" key="4">
    <source>
        <dbReference type="Proteomes" id="UP000887222"/>
    </source>
</evidence>
<dbReference type="Proteomes" id="UP000887222">
    <property type="component" value="Unassembled WGS sequence"/>
</dbReference>
<dbReference type="InterPro" id="IPR007844">
    <property type="entry name" value="AsmA"/>
</dbReference>
<evidence type="ECO:0000313" key="3">
    <source>
        <dbReference type="EMBL" id="GIZ52842.1"/>
    </source>
</evidence>
<organism evidence="3 4">
    <name type="scientific">Noviherbaspirillum aridicola</name>
    <dbReference type="NCBI Taxonomy" id="2849687"/>
    <lineage>
        <taxon>Bacteria</taxon>
        <taxon>Pseudomonadati</taxon>
        <taxon>Pseudomonadota</taxon>
        <taxon>Betaproteobacteria</taxon>
        <taxon>Burkholderiales</taxon>
        <taxon>Oxalobacteraceae</taxon>
        <taxon>Noviherbaspirillum</taxon>
    </lineage>
</organism>
<evidence type="ECO:0000259" key="2">
    <source>
        <dbReference type="Pfam" id="PF05170"/>
    </source>
</evidence>
<dbReference type="PANTHER" id="PTHR30441">
    <property type="entry name" value="DUF748 DOMAIN-CONTAINING PROTEIN"/>
    <property type="match status" value="1"/>
</dbReference>
<reference evidence="3 4" key="1">
    <citation type="journal article" date="2022" name="Int. J. Syst. Evol. Microbiol.">
        <title>Noviherbaspirillum aridicola sp. nov., isolated from an arid soil in Pakistan.</title>
        <authorList>
            <person name="Khan I.U."/>
            <person name="Saqib M."/>
            <person name="Amin A."/>
            <person name="Hussain F."/>
            <person name="Li L."/>
            <person name="Liu Y.H."/>
            <person name="Fang B.Z."/>
            <person name="Ahmed I."/>
            <person name="Li W.J."/>
        </authorList>
    </citation>
    <scope>NUCLEOTIDE SEQUENCE [LARGE SCALE GENOMIC DNA]</scope>
    <source>
        <strain evidence="3 4">NCCP-691</strain>
    </source>
</reference>
<feature type="region of interest" description="Disordered" evidence="1">
    <location>
        <begin position="349"/>
        <end position="369"/>
    </location>
</feature>
<dbReference type="Pfam" id="PF05170">
    <property type="entry name" value="AsmA"/>
    <property type="match status" value="2"/>
</dbReference>
<comment type="caution">
    <text evidence="3">The sequence shown here is derived from an EMBL/GenBank/DDBJ whole genome shotgun (WGS) entry which is preliminary data.</text>
</comment>
<dbReference type="InterPro" id="IPR052894">
    <property type="entry name" value="AsmA-related"/>
</dbReference>
<keyword evidence="4" id="KW-1185">Reference proteome</keyword>
<accession>A0ABQ4Q6J8</accession>
<feature type="region of interest" description="Disordered" evidence="1">
    <location>
        <begin position="642"/>
        <end position="672"/>
    </location>
</feature>
<feature type="compositionally biased region" description="Low complexity" evidence="1">
    <location>
        <begin position="659"/>
        <end position="672"/>
    </location>
</feature>
<name>A0ABQ4Q6J8_9BURK</name>
<dbReference type="EMBL" id="BPMK01000012">
    <property type="protein sequence ID" value="GIZ52842.1"/>
    <property type="molecule type" value="Genomic_DNA"/>
</dbReference>
<feature type="compositionally biased region" description="Basic and acidic residues" evidence="1">
    <location>
        <begin position="351"/>
        <end position="361"/>
    </location>
</feature>
<evidence type="ECO:0000256" key="1">
    <source>
        <dbReference type="SAM" id="MobiDB-lite"/>
    </source>
</evidence>
<protein>
    <recommendedName>
        <fullName evidence="2">AsmA domain-containing protein</fullName>
    </recommendedName>
</protein>
<dbReference type="PANTHER" id="PTHR30441:SF9">
    <property type="entry name" value="ASMA FAMILY PROTEIN YHJG"/>
    <property type="match status" value="1"/>
</dbReference>
<feature type="domain" description="AsmA" evidence="2">
    <location>
        <begin position="1"/>
        <end position="180"/>
    </location>
</feature>